<dbReference type="PANTHER" id="PTHR12475:SF4">
    <property type="entry name" value="PROTEIN THEM6"/>
    <property type="match status" value="1"/>
</dbReference>
<reference evidence="2 3" key="1">
    <citation type="submission" date="2018-06" db="EMBL/GenBank/DDBJ databases">
        <title>Whole genome sequencing of Candida tropicalis (genome annotated by CSBL at Korea University).</title>
        <authorList>
            <person name="Ahn J."/>
        </authorList>
    </citation>
    <scope>NUCLEOTIDE SEQUENCE [LARGE SCALE GENOMIC DNA]</scope>
    <source>
        <strain evidence="2 3">ATCC 20962</strain>
    </source>
</reference>
<dbReference type="InterPro" id="IPR029069">
    <property type="entry name" value="HotDog_dom_sf"/>
</dbReference>
<sequence length="236" mass="28092">MFAKTLKYLILAFLISTHKTLPFAYVVRFYYHAIRGFFAVRSYYLRTKRNSFGYNSPKDLFTWITLDSYVTPLELDMYMHKLNSTYFLDLDIARTKLLTRLFQTYWWWSYDNGHGKGKKKHSLSNIPYVPVATVQCQFKRELKPFQRFKISSRVLAWDKKWLFVMSKFVTDDNKVTAIAITKYVFKVGRLTIAPEEYIKFCNFWDDENQAINAKNYELVKYLVDVEDIEKIAEAAT</sequence>
<dbReference type="AlphaFoldDB" id="A0A367YLC9"/>
<gene>
    <name evidence="2" type="ORF">Cantr_03160</name>
</gene>
<dbReference type="Proteomes" id="UP000253472">
    <property type="component" value="Unassembled WGS sequence"/>
</dbReference>
<dbReference type="PANTHER" id="PTHR12475">
    <property type="match status" value="1"/>
</dbReference>
<evidence type="ECO:0000313" key="2">
    <source>
        <dbReference type="EMBL" id="RCK66676.1"/>
    </source>
</evidence>
<dbReference type="EMBL" id="QLNQ01000001">
    <property type="protein sequence ID" value="RCK66676.1"/>
    <property type="molecule type" value="Genomic_DNA"/>
</dbReference>
<name>A0A367YLC9_9ASCO</name>
<dbReference type="OrthoDB" id="265761at2759"/>
<dbReference type="CDD" id="cd00586">
    <property type="entry name" value="4HBT"/>
    <property type="match status" value="1"/>
</dbReference>
<dbReference type="InterPro" id="IPR051490">
    <property type="entry name" value="THEM6_lcsJ_thioesterase"/>
</dbReference>
<comment type="similarity">
    <text evidence="1">Belongs to the lcsJ thioesterase family.</text>
</comment>
<evidence type="ECO:0008006" key="4">
    <source>
        <dbReference type="Google" id="ProtNLM"/>
    </source>
</evidence>
<keyword evidence="3" id="KW-1185">Reference proteome</keyword>
<evidence type="ECO:0000256" key="1">
    <source>
        <dbReference type="ARBA" id="ARBA00038476"/>
    </source>
</evidence>
<evidence type="ECO:0000313" key="3">
    <source>
        <dbReference type="Proteomes" id="UP000253472"/>
    </source>
</evidence>
<dbReference type="Gene3D" id="3.10.129.10">
    <property type="entry name" value="Hotdog Thioesterase"/>
    <property type="match status" value="1"/>
</dbReference>
<dbReference type="SUPFAM" id="SSF54637">
    <property type="entry name" value="Thioesterase/thiol ester dehydrase-isomerase"/>
    <property type="match status" value="1"/>
</dbReference>
<organism evidence="2 3">
    <name type="scientific">Candida viswanathii</name>
    <dbReference type="NCBI Taxonomy" id="5486"/>
    <lineage>
        <taxon>Eukaryota</taxon>
        <taxon>Fungi</taxon>
        <taxon>Dikarya</taxon>
        <taxon>Ascomycota</taxon>
        <taxon>Saccharomycotina</taxon>
        <taxon>Pichiomycetes</taxon>
        <taxon>Debaryomycetaceae</taxon>
        <taxon>Candida/Lodderomyces clade</taxon>
        <taxon>Candida</taxon>
    </lineage>
</organism>
<comment type="caution">
    <text evidence="2">The sequence shown here is derived from an EMBL/GenBank/DDBJ whole genome shotgun (WGS) entry which is preliminary data.</text>
</comment>
<dbReference type="Pfam" id="PF13279">
    <property type="entry name" value="4HBT_2"/>
    <property type="match status" value="1"/>
</dbReference>
<protein>
    <recommendedName>
        <fullName evidence="4">Protein THEM6</fullName>
    </recommendedName>
</protein>
<accession>A0A367YLC9</accession>
<proteinExistence type="inferred from homology"/>